<evidence type="ECO:0000259" key="2">
    <source>
        <dbReference type="Pfam" id="PF01266"/>
    </source>
</evidence>
<dbReference type="GO" id="GO:0016491">
    <property type="term" value="F:oxidoreductase activity"/>
    <property type="evidence" value="ECO:0007669"/>
    <property type="project" value="UniProtKB-KW"/>
</dbReference>
<dbReference type="Gene3D" id="3.50.50.60">
    <property type="entry name" value="FAD/NAD(P)-binding domain"/>
    <property type="match status" value="1"/>
</dbReference>
<reference evidence="3 4" key="2">
    <citation type="submission" date="2020-07" db="EMBL/GenBank/DDBJ databases">
        <title>Genome of starter culture bacteria Kocuria salsicia reveals its technological properties and safety for usage in meat industry.</title>
        <authorList>
            <person name="Michael M."/>
            <person name="Konstantin K."/>
            <person name="Evgenii K."/>
            <person name="Galina S."/>
            <person name="Oksana K."/>
            <person name="Andrei L."/>
        </authorList>
    </citation>
    <scope>NUCLEOTIDE SEQUENCE [LARGE SCALE GENOMIC DNA]</scope>
    <source>
        <strain evidence="3 4">80</strain>
    </source>
</reference>
<dbReference type="SUPFAM" id="SSF51905">
    <property type="entry name" value="FAD/NAD(P)-binding domain"/>
    <property type="match status" value="1"/>
</dbReference>
<dbReference type="PANTHER" id="PTHR13847:SF287">
    <property type="entry name" value="FAD-DEPENDENT OXIDOREDUCTASE DOMAIN-CONTAINING PROTEIN 1"/>
    <property type="match status" value="1"/>
</dbReference>
<gene>
    <name evidence="3" type="primary">dauA</name>
    <name evidence="3" type="ORF">CIB50_0001423</name>
</gene>
<evidence type="ECO:0000256" key="1">
    <source>
        <dbReference type="ARBA" id="ARBA00023002"/>
    </source>
</evidence>
<reference evidence="4" key="1">
    <citation type="submission" date="2017-08" db="EMBL/GenBank/DDBJ databases">
        <title>Draft Genome Sequence of Kocuria varians 80.</title>
        <authorList>
            <person name="Minaev M."/>
            <person name="Kurbakov K.A."/>
            <person name="Solodovnikova G.I."/>
            <person name="Kuznetsova O.A."/>
            <person name="Lisitsyn A.B."/>
        </authorList>
    </citation>
    <scope>NUCLEOTIDE SEQUENCE [LARGE SCALE GENOMIC DNA]</scope>
    <source>
        <strain evidence="4">80</strain>
    </source>
</reference>
<dbReference type="EMBL" id="CP059343">
    <property type="protein sequence ID" value="QMS56709.1"/>
    <property type="molecule type" value="Genomic_DNA"/>
</dbReference>
<name>A0A7D7L0Y2_KOCVA</name>
<dbReference type="EC" id="1.4.99.6" evidence="3"/>
<keyword evidence="4" id="KW-1185">Reference proteome</keyword>
<dbReference type="Pfam" id="PF01266">
    <property type="entry name" value="DAO"/>
    <property type="match status" value="1"/>
</dbReference>
<keyword evidence="1 3" id="KW-0560">Oxidoreductase</keyword>
<organism evidence="3 4">
    <name type="scientific">Kocuria varians</name>
    <name type="common">Micrococcus varians</name>
    <dbReference type="NCBI Taxonomy" id="1272"/>
    <lineage>
        <taxon>Bacteria</taxon>
        <taxon>Bacillati</taxon>
        <taxon>Actinomycetota</taxon>
        <taxon>Actinomycetes</taxon>
        <taxon>Micrococcales</taxon>
        <taxon>Micrococcaceae</taxon>
        <taxon>Kocuria</taxon>
    </lineage>
</organism>
<evidence type="ECO:0000313" key="4">
    <source>
        <dbReference type="Proteomes" id="UP000216825"/>
    </source>
</evidence>
<proteinExistence type="predicted"/>
<feature type="domain" description="FAD dependent oxidoreductase" evidence="2">
    <location>
        <begin position="5"/>
        <end position="352"/>
    </location>
</feature>
<dbReference type="InterPro" id="IPR006076">
    <property type="entry name" value="FAD-dep_OxRdtase"/>
</dbReference>
<dbReference type="GO" id="GO:0005737">
    <property type="term" value="C:cytoplasm"/>
    <property type="evidence" value="ECO:0007669"/>
    <property type="project" value="TreeGrafter"/>
</dbReference>
<sequence length="398" mass="41596">MCQEIVIIGGGIAGLSAASELARVRGTGRGILLLEAEEDVARHTSSRSAQQLIPGYGPAPVLELTRWSIDQILRAGEELAAPLAWPSAFVVAGRPEDVAAMTAPGMRSLNRDELVELCPELATNPERYPVAAIDDSAVRTDATALVAWHRARAEAAGVEIRTGARVVGLTPQDGGTWVLDVAGPGGTAAREEAAVRARTVVNAAGAWAEQIGALAGATPQELQPYRRTAALVTLAEPFAPEHPMVDDAAQDWYYRPDTVGAMISWGEAEPSDACNATPHEGAVASLAETLERETALRIAGTVKEWTGLRTSRPGDVPVCGWDAAAPGFFWLAGQGGYGFQTSSALARATAELVVQGRVGWWLSADTVEALRPAARDADVVLRCPTGTDGNPATGGAAL</sequence>
<dbReference type="Gene3D" id="3.30.9.10">
    <property type="entry name" value="D-Amino Acid Oxidase, subunit A, domain 2"/>
    <property type="match status" value="1"/>
</dbReference>
<dbReference type="KEGG" id="kvr:CIB50_0001423"/>
<accession>A0A7D7L0Y2</accession>
<dbReference type="InterPro" id="IPR036188">
    <property type="entry name" value="FAD/NAD-bd_sf"/>
</dbReference>
<protein>
    <submittedName>
        <fullName evidence="3">FAD-dependent catabolic D-arginine dehydrogenase DauA</fullName>
        <ecNumber evidence="3">1.4.99.6</ecNumber>
    </submittedName>
</protein>
<dbReference type="PANTHER" id="PTHR13847">
    <property type="entry name" value="SARCOSINE DEHYDROGENASE-RELATED"/>
    <property type="match status" value="1"/>
</dbReference>
<evidence type="ECO:0000313" key="3">
    <source>
        <dbReference type="EMBL" id="QMS56709.1"/>
    </source>
</evidence>
<dbReference type="Proteomes" id="UP000216825">
    <property type="component" value="Chromosome"/>
</dbReference>
<dbReference type="RefSeq" id="WP_094393618.1">
    <property type="nucleotide sequence ID" value="NZ_CP059343.1"/>
</dbReference>
<dbReference type="AlphaFoldDB" id="A0A7D7L0Y2"/>